<dbReference type="PROSITE" id="PS00108">
    <property type="entry name" value="PROTEIN_KINASE_ST"/>
    <property type="match status" value="1"/>
</dbReference>
<evidence type="ECO:0000259" key="3">
    <source>
        <dbReference type="PROSITE" id="PS50011"/>
    </source>
</evidence>
<accession>A0AAF0E9J6</accession>
<organism evidence="4 5">
    <name type="scientific">Malassezia equina</name>
    <dbReference type="NCBI Taxonomy" id="1381935"/>
    <lineage>
        <taxon>Eukaryota</taxon>
        <taxon>Fungi</taxon>
        <taxon>Dikarya</taxon>
        <taxon>Basidiomycota</taxon>
        <taxon>Ustilaginomycotina</taxon>
        <taxon>Malasseziomycetes</taxon>
        <taxon>Malasseziales</taxon>
        <taxon>Malasseziaceae</taxon>
        <taxon>Malassezia</taxon>
    </lineage>
</organism>
<protein>
    <submittedName>
        <fullName evidence="4">Serine/threonine protein kinase</fullName>
    </submittedName>
</protein>
<sequence>MTAVSPQHHRNLIGSRIADGRLQLVSLLGLGAYGVVYLARDVSSLAHQRAERAPFLQGTSNGYYAVKCLNKVGLDSRQRAFQRREILLHTMSSSHSNVVTLHRVIDNPWDPYVYVILDFCADGDLFTMITEKQRYMLPPEPFVPDPRANDGRPLPPDEAYTHARAKMDLIIKDVFGQILDAVEHCHSLGIFHRDLKPENILCTAEGRRVFLADFGLATGDRTSADFGCGSSFYMGPECQGGITHRLSEYNTAANDVWSLGVILINFICGRNPWKQATPNDDTFREYLRDPDFLEKILPVSDEVHAVLKRIFTLRPEARPSVSELRRWVHALPRLHATNLDIWQRQHREKQRERQAMAEARAAHYAAVHKPTKLNGPKLDISVPPPAASPTLLEEDYSQFSMLSLRSESGSTSTTPVLSPQRPFHNESVDYGIQGPTPVSVYPDGRTDAESQVYVSTLDSPNFCVGLWESLPHAGLMTGKNDSFSSGGTVRAPCRPKDETLCLRWPDEADITDSYTSGEATTALSSPTYQTLTPDTGTVSVRRNAPPCSRVLPMDVARPDVLFT</sequence>
<dbReference type="InterPro" id="IPR008271">
    <property type="entry name" value="Ser/Thr_kinase_AS"/>
</dbReference>
<dbReference type="GO" id="GO:0004674">
    <property type="term" value="F:protein serine/threonine kinase activity"/>
    <property type="evidence" value="ECO:0007669"/>
    <property type="project" value="UniProtKB-KW"/>
</dbReference>
<keyword evidence="2" id="KW-0067">ATP-binding</keyword>
<dbReference type="SUPFAM" id="SSF56112">
    <property type="entry name" value="Protein kinase-like (PK-like)"/>
    <property type="match status" value="1"/>
</dbReference>
<dbReference type="SMART" id="SM00220">
    <property type="entry name" value="S_TKc"/>
    <property type="match status" value="1"/>
</dbReference>
<name>A0AAF0E9J6_9BASI</name>
<dbReference type="InterPro" id="IPR000719">
    <property type="entry name" value="Prot_kinase_dom"/>
</dbReference>
<evidence type="ECO:0000313" key="4">
    <source>
        <dbReference type="EMBL" id="WFD21673.1"/>
    </source>
</evidence>
<dbReference type="Gene3D" id="1.10.510.10">
    <property type="entry name" value="Transferase(Phosphotransferase) domain 1"/>
    <property type="match status" value="1"/>
</dbReference>
<dbReference type="PROSITE" id="PS50011">
    <property type="entry name" value="PROTEIN_KINASE_DOM"/>
    <property type="match status" value="1"/>
</dbReference>
<dbReference type="EMBL" id="CP119900">
    <property type="protein sequence ID" value="WFD21673.1"/>
    <property type="molecule type" value="Genomic_DNA"/>
</dbReference>
<dbReference type="GO" id="GO:0035556">
    <property type="term" value="P:intracellular signal transduction"/>
    <property type="evidence" value="ECO:0007669"/>
    <property type="project" value="TreeGrafter"/>
</dbReference>
<dbReference type="GO" id="GO:0005737">
    <property type="term" value="C:cytoplasm"/>
    <property type="evidence" value="ECO:0007669"/>
    <property type="project" value="TreeGrafter"/>
</dbReference>
<dbReference type="Pfam" id="PF00069">
    <property type="entry name" value="Pkinase"/>
    <property type="match status" value="1"/>
</dbReference>
<evidence type="ECO:0000313" key="5">
    <source>
        <dbReference type="Proteomes" id="UP001214415"/>
    </source>
</evidence>
<reference evidence="4" key="1">
    <citation type="submission" date="2023-03" db="EMBL/GenBank/DDBJ databases">
        <title>Mating type loci evolution in Malassezia.</title>
        <authorList>
            <person name="Coelho M.A."/>
        </authorList>
    </citation>
    <scope>NUCLEOTIDE SEQUENCE</scope>
    <source>
        <strain evidence="4">CBS 12830</strain>
    </source>
</reference>
<keyword evidence="4" id="KW-0723">Serine/threonine-protein kinase</keyword>
<keyword evidence="1" id="KW-0547">Nucleotide-binding</keyword>
<dbReference type="Proteomes" id="UP001214415">
    <property type="component" value="Chromosome 1"/>
</dbReference>
<keyword evidence="5" id="KW-1185">Reference proteome</keyword>
<evidence type="ECO:0000256" key="2">
    <source>
        <dbReference type="ARBA" id="ARBA00022840"/>
    </source>
</evidence>
<gene>
    <name evidence="4" type="primary">SKS1</name>
    <name evidence="4" type="ORF">MEQU1_000326</name>
</gene>
<keyword evidence="4" id="KW-0808">Transferase</keyword>
<dbReference type="PANTHER" id="PTHR24346:SF30">
    <property type="entry name" value="MATERNAL EMBRYONIC LEUCINE ZIPPER KINASE"/>
    <property type="match status" value="1"/>
</dbReference>
<dbReference type="AlphaFoldDB" id="A0AAF0E9J6"/>
<proteinExistence type="predicted"/>
<feature type="domain" description="Protein kinase" evidence="3">
    <location>
        <begin position="22"/>
        <end position="332"/>
    </location>
</feature>
<dbReference type="InterPro" id="IPR011009">
    <property type="entry name" value="Kinase-like_dom_sf"/>
</dbReference>
<dbReference type="PANTHER" id="PTHR24346">
    <property type="entry name" value="MAP/MICROTUBULE AFFINITY-REGULATING KINASE"/>
    <property type="match status" value="1"/>
</dbReference>
<dbReference type="GO" id="GO:0005524">
    <property type="term" value="F:ATP binding"/>
    <property type="evidence" value="ECO:0007669"/>
    <property type="project" value="UniProtKB-KW"/>
</dbReference>
<evidence type="ECO:0000256" key="1">
    <source>
        <dbReference type="ARBA" id="ARBA00022741"/>
    </source>
</evidence>
<keyword evidence="4" id="KW-0418">Kinase</keyword>